<dbReference type="CDD" id="cd01647">
    <property type="entry name" value="RT_LTR"/>
    <property type="match status" value="1"/>
</dbReference>
<evidence type="ECO:0000313" key="3">
    <source>
        <dbReference type="EMBL" id="EFA12868.1"/>
    </source>
</evidence>
<dbReference type="PROSITE" id="PS50878">
    <property type="entry name" value="RT_POL"/>
    <property type="match status" value="1"/>
</dbReference>
<dbReference type="Gene3D" id="2.40.70.10">
    <property type="entry name" value="Acid Proteases"/>
    <property type="match status" value="1"/>
</dbReference>
<dbReference type="HOGENOM" id="CLU_666576_0_0_1"/>
<feature type="domain" description="Reverse transcriptase" evidence="2">
    <location>
        <begin position="213"/>
        <end position="391"/>
    </location>
</feature>
<dbReference type="Proteomes" id="UP000007266">
    <property type="component" value="Unassembled WGS sequence"/>
</dbReference>
<reference evidence="3 4" key="2">
    <citation type="journal article" date="2010" name="Nucleic Acids Res.">
        <title>BeetleBase in 2010: revisions to provide comprehensive genomic information for Tribolium castaneum.</title>
        <authorList>
            <person name="Kim H.S."/>
            <person name="Murphy T."/>
            <person name="Xia J."/>
            <person name="Caragea D."/>
            <person name="Park Y."/>
            <person name="Beeman R.W."/>
            <person name="Lorenzen M.D."/>
            <person name="Butcher S."/>
            <person name="Manak J.R."/>
            <person name="Brown S.J."/>
        </authorList>
    </citation>
    <scope>NUCLEOTIDE SEQUENCE [LARGE SCALE GENOMIC DNA]</scope>
    <source>
        <strain evidence="3 4">Georgia GA2</strain>
    </source>
</reference>
<dbReference type="InterPro" id="IPR001969">
    <property type="entry name" value="Aspartic_peptidase_AS"/>
</dbReference>
<dbReference type="AlphaFoldDB" id="D7EJU2"/>
<evidence type="ECO:0000256" key="1">
    <source>
        <dbReference type="SAM" id="MobiDB-lite"/>
    </source>
</evidence>
<dbReference type="SUPFAM" id="SSF50630">
    <property type="entry name" value="Acid proteases"/>
    <property type="match status" value="1"/>
</dbReference>
<evidence type="ECO:0000259" key="2">
    <source>
        <dbReference type="PROSITE" id="PS50878"/>
    </source>
</evidence>
<reference evidence="3 4" key="1">
    <citation type="journal article" date="2008" name="Nature">
        <title>The genome of the model beetle and pest Tribolium castaneum.</title>
        <authorList>
            <consortium name="Tribolium Genome Sequencing Consortium"/>
            <person name="Richards S."/>
            <person name="Gibbs R.A."/>
            <person name="Weinstock G.M."/>
            <person name="Brown S.J."/>
            <person name="Denell R."/>
            <person name="Beeman R.W."/>
            <person name="Gibbs R."/>
            <person name="Beeman R.W."/>
            <person name="Brown S.J."/>
            <person name="Bucher G."/>
            <person name="Friedrich M."/>
            <person name="Grimmelikhuijzen C.J."/>
            <person name="Klingler M."/>
            <person name="Lorenzen M."/>
            <person name="Richards S."/>
            <person name="Roth S."/>
            <person name="Schroder R."/>
            <person name="Tautz D."/>
            <person name="Zdobnov E.M."/>
            <person name="Muzny D."/>
            <person name="Gibbs R.A."/>
            <person name="Weinstock G.M."/>
            <person name="Attaway T."/>
            <person name="Bell S."/>
            <person name="Buhay C.J."/>
            <person name="Chandrabose M.N."/>
            <person name="Chavez D."/>
            <person name="Clerk-Blankenburg K.P."/>
            <person name="Cree A."/>
            <person name="Dao M."/>
            <person name="Davis C."/>
            <person name="Chacko J."/>
            <person name="Dinh H."/>
            <person name="Dugan-Rocha S."/>
            <person name="Fowler G."/>
            <person name="Garner T.T."/>
            <person name="Garnes J."/>
            <person name="Gnirke A."/>
            <person name="Hawes A."/>
            <person name="Hernandez J."/>
            <person name="Hines S."/>
            <person name="Holder M."/>
            <person name="Hume J."/>
            <person name="Jhangiani S.N."/>
            <person name="Joshi V."/>
            <person name="Khan Z.M."/>
            <person name="Jackson L."/>
            <person name="Kovar C."/>
            <person name="Kowis A."/>
            <person name="Lee S."/>
            <person name="Lewis L.R."/>
            <person name="Margolis J."/>
            <person name="Morgan M."/>
            <person name="Nazareth L.V."/>
            <person name="Nguyen N."/>
            <person name="Okwuonu G."/>
            <person name="Parker D."/>
            <person name="Richards S."/>
            <person name="Ruiz S.J."/>
            <person name="Santibanez J."/>
            <person name="Savard J."/>
            <person name="Scherer S.E."/>
            <person name="Schneider B."/>
            <person name="Sodergren E."/>
            <person name="Tautz D."/>
            <person name="Vattahil S."/>
            <person name="Villasana D."/>
            <person name="White C.S."/>
            <person name="Wright R."/>
            <person name="Park Y."/>
            <person name="Beeman R.W."/>
            <person name="Lord J."/>
            <person name="Oppert B."/>
            <person name="Lorenzen M."/>
            <person name="Brown S."/>
            <person name="Wang L."/>
            <person name="Savard J."/>
            <person name="Tautz D."/>
            <person name="Richards S."/>
            <person name="Weinstock G."/>
            <person name="Gibbs R.A."/>
            <person name="Liu Y."/>
            <person name="Worley K."/>
            <person name="Weinstock G."/>
            <person name="Elsik C.G."/>
            <person name="Reese J.T."/>
            <person name="Elhaik E."/>
            <person name="Landan G."/>
            <person name="Graur D."/>
            <person name="Arensburger P."/>
            <person name="Atkinson P."/>
            <person name="Beeman R.W."/>
            <person name="Beidler J."/>
            <person name="Brown S.J."/>
            <person name="Demuth J.P."/>
            <person name="Drury D.W."/>
            <person name="Du Y.Z."/>
            <person name="Fujiwara H."/>
            <person name="Lorenzen M."/>
            <person name="Maselli V."/>
            <person name="Osanai M."/>
            <person name="Park Y."/>
            <person name="Robertson H.M."/>
            <person name="Tu Z."/>
            <person name="Wang J.J."/>
            <person name="Wang S."/>
            <person name="Richards S."/>
            <person name="Song H."/>
            <person name="Zhang L."/>
            <person name="Sodergren E."/>
            <person name="Werner D."/>
            <person name="Stanke M."/>
            <person name="Morgenstern B."/>
            <person name="Solovyev V."/>
            <person name="Kosarev P."/>
            <person name="Brown G."/>
            <person name="Chen H.C."/>
            <person name="Ermolaeva O."/>
            <person name="Hlavina W."/>
            <person name="Kapustin Y."/>
            <person name="Kiryutin B."/>
            <person name="Kitts P."/>
            <person name="Maglott D."/>
            <person name="Pruitt K."/>
            <person name="Sapojnikov V."/>
            <person name="Souvorov A."/>
            <person name="Mackey A.J."/>
            <person name="Waterhouse R.M."/>
            <person name="Wyder S."/>
            <person name="Zdobnov E.M."/>
            <person name="Zdobnov E.M."/>
            <person name="Wyder S."/>
            <person name="Kriventseva E.V."/>
            <person name="Kadowaki T."/>
            <person name="Bork P."/>
            <person name="Aranda M."/>
            <person name="Bao R."/>
            <person name="Beermann A."/>
            <person name="Berns N."/>
            <person name="Bolognesi R."/>
            <person name="Bonneton F."/>
            <person name="Bopp D."/>
            <person name="Brown S.J."/>
            <person name="Bucher G."/>
            <person name="Butts T."/>
            <person name="Chaumot A."/>
            <person name="Denell R.E."/>
            <person name="Ferrier D.E."/>
            <person name="Friedrich M."/>
            <person name="Gordon C.M."/>
            <person name="Jindra M."/>
            <person name="Klingler M."/>
            <person name="Lan Q."/>
            <person name="Lattorff H.M."/>
            <person name="Laudet V."/>
            <person name="von Levetsow C."/>
            <person name="Liu Z."/>
            <person name="Lutz R."/>
            <person name="Lynch J.A."/>
            <person name="da Fonseca R.N."/>
            <person name="Posnien N."/>
            <person name="Reuter R."/>
            <person name="Roth S."/>
            <person name="Savard J."/>
            <person name="Schinko J.B."/>
            <person name="Schmitt C."/>
            <person name="Schoppmeier M."/>
            <person name="Schroder R."/>
            <person name="Shippy T.D."/>
            <person name="Simonnet F."/>
            <person name="Marques-Souza H."/>
            <person name="Tautz D."/>
            <person name="Tomoyasu Y."/>
            <person name="Trauner J."/>
            <person name="Van der Zee M."/>
            <person name="Vervoort M."/>
            <person name="Wittkopp N."/>
            <person name="Wimmer E.A."/>
            <person name="Yang X."/>
            <person name="Jones A.K."/>
            <person name="Sattelle D.B."/>
            <person name="Ebert P.R."/>
            <person name="Nelson D."/>
            <person name="Scott J.G."/>
            <person name="Beeman R.W."/>
            <person name="Muthukrishnan S."/>
            <person name="Kramer K.J."/>
            <person name="Arakane Y."/>
            <person name="Beeman R.W."/>
            <person name="Zhu Q."/>
            <person name="Hogenkamp D."/>
            <person name="Dixit R."/>
            <person name="Oppert B."/>
            <person name="Jiang H."/>
            <person name="Zou Z."/>
            <person name="Marshall J."/>
            <person name="Elpidina E."/>
            <person name="Vinokurov K."/>
            <person name="Oppert C."/>
            <person name="Zou Z."/>
            <person name="Evans J."/>
            <person name="Lu Z."/>
            <person name="Zhao P."/>
            <person name="Sumathipala N."/>
            <person name="Altincicek B."/>
            <person name="Vilcinskas A."/>
            <person name="Williams M."/>
            <person name="Hultmark D."/>
            <person name="Hetru C."/>
            <person name="Jiang H."/>
            <person name="Grimmelikhuijzen C.J."/>
            <person name="Hauser F."/>
            <person name="Cazzamali G."/>
            <person name="Williamson M."/>
            <person name="Park Y."/>
            <person name="Li B."/>
            <person name="Tanaka Y."/>
            <person name="Predel R."/>
            <person name="Neupert S."/>
            <person name="Schachtner J."/>
            <person name="Verleyen P."/>
            <person name="Raible F."/>
            <person name="Bork P."/>
            <person name="Friedrich M."/>
            <person name="Walden K.K."/>
            <person name="Robertson H.M."/>
            <person name="Angeli S."/>
            <person name="Foret S."/>
            <person name="Bucher G."/>
            <person name="Schuetz S."/>
            <person name="Maleszka R."/>
            <person name="Wimmer E.A."/>
            <person name="Beeman R.W."/>
            <person name="Lorenzen M."/>
            <person name="Tomoyasu Y."/>
            <person name="Miller S.C."/>
            <person name="Grossmann D."/>
            <person name="Bucher G."/>
        </authorList>
    </citation>
    <scope>NUCLEOTIDE SEQUENCE [LARGE SCALE GENOMIC DNA]</scope>
    <source>
        <strain evidence="3 4">Georgia GA2</strain>
    </source>
</reference>
<dbReference type="eggNOG" id="KOG0017">
    <property type="taxonomic scope" value="Eukaryota"/>
</dbReference>
<feature type="region of interest" description="Disordered" evidence="1">
    <location>
        <begin position="1"/>
        <end position="30"/>
    </location>
</feature>
<dbReference type="InterPro" id="IPR000477">
    <property type="entry name" value="RT_dom"/>
</dbReference>
<name>D7EJU2_TRICA</name>
<dbReference type="PROSITE" id="PS00141">
    <property type="entry name" value="ASP_PROTEASE"/>
    <property type="match status" value="1"/>
</dbReference>
<dbReference type="InParanoid" id="D7EJU2"/>
<sequence>MSKNTPGTSRQQHKNQINYNEATTDQSSSESSFKLTIENVNSISNIPKVKIDVDRTKIDFVIDTGSSVNIISTKTVKQLLKQQLKHVTTCVLLHNSRQQLELVGKFQATLTYNKTKIEVDILVVRGSAESVLSFETSKQLSLIQMSLSNNVRLSANDVQKKYLNLFRGIGNLKGTTVKLHINTNVPPVANKHRRFSFHLRAKVEEEIQRLEQQGIVEKAIGETLWISPIVIVSRKNQDKMRICVDMREANKAIKRERHPTPSIDEIISTLNGATVFSKIDLNDAYHQLTLDENSCYITVFSTHISLYRYKRLNFGINSAAEIFQNTISQLLSDISGILNFSDDILIFGKSQAQHDKTLNQVLNRLSSKNLTVNPKKCTFNTNRIKFIGYISSRWYTPRPVKSAMCHEFRTPKRST</sequence>
<dbReference type="OMA" id="KSAMCHE"/>
<dbReference type="InterPro" id="IPR021109">
    <property type="entry name" value="Peptidase_aspartic_dom_sf"/>
</dbReference>
<dbReference type="PANTHER" id="PTHR37984:SF11">
    <property type="entry name" value="INTEGRASE CATALYTIC DOMAIN-CONTAINING PROTEIN"/>
    <property type="match status" value="1"/>
</dbReference>
<dbReference type="PANTHER" id="PTHR37984">
    <property type="entry name" value="PROTEIN CBG26694"/>
    <property type="match status" value="1"/>
</dbReference>
<dbReference type="EMBL" id="KQ971409">
    <property type="protein sequence ID" value="EFA12868.1"/>
    <property type="molecule type" value="Genomic_DNA"/>
</dbReference>
<organism evidence="3 4">
    <name type="scientific">Tribolium castaneum</name>
    <name type="common">Red flour beetle</name>
    <dbReference type="NCBI Taxonomy" id="7070"/>
    <lineage>
        <taxon>Eukaryota</taxon>
        <taxon>Metazoa</taxon>
        <taxon>Ecdysozoa</taxon>
        <taxon>Arthropoda</taxon>
        <taxon>Hexapoda</taxon>
        <taxon>Insecta</taxon>
        <taxon>Pterygota</taxon>
        <taxon>Neoptera</taxon>
        <taxon>Endopterygota</taxon>
        <taxon>Coleoptera</taxon>
        <taxon>Polyphaga</taxon>
        <taxon>Cucujiformia</taxon>
        <taxon>Tenebrionidae</taxon>
        <taxon>Tenebrionidae incertae sedis</taxon>
        <taxon>Tribolium</taxon>
    </lineage>
</organism>
<protein>
    <submittedName>
        <fullName evidence="3">Retrovirus-related Pol polyprotein from transposon 297-like Protein</fullName>
    </submittedName>
</protein>
<dbReference type="Pfam" id="PF00078">
    <property type="entry name" value="RVT_1"/>
    <property type="match status" value="1"/>
</dbReference>
<keyword evidence="4" id="KW-1185">Reference proteome</keyword>
<dbReference type="GO" id="GO:0071897">
    <property type="term" value="P:DNA biosynthetic process"/>
    <property type="evidence" value="ECO:0007669"/>
    <property type="project" value="UniProtKB-ARBA"/>
</dbReference>
<dbReference type="PhylomeDB" id="D7EJU2"/>
<evidence type="ECO:0000313" key="4">
    <source>
        <dbReference type="Proteomes" id="UP000007266"/>
    </source>
</evidence>
<gene>
    <name evidence="3" type="primary">GLEAN_10720</name>
    <name evidence="3" type="ORF">TcasGA2_TC010720</name>
</gene>
<dbReference type="Gene3D" id="3.30.70.270">
    <property type="match status" value="1"/>
</dbReference>
<proteinExistence type="predicted"/>
<dbReference type="GO" id="GO:0006508">
    <property type="term" value="P:proteolysis"/>
    <property type="evidence" value="ECO:0007669"/>
    <property type="project" value="InterPro"/>
</dbReference>
<dbReference type="InterPro" id="IPR043128">
    <property type="entry name" value="Rev_trsase/Diguanyl_cyclase"/>
</dbReference>
<dbReference type="GO" id="GO:0004190">
    <property type="term" value="F:aspartic-type endopeptidase activity"/>
    <property type="evidence" value="ECO:0007669"/>
    <property type="project" value="InterPro"/>
</dbReference>
<dbReference type="InterPro" id="IPR050951">
    <property type="entry name" value="Retrovirus_Pol_polyprotein"/>
</dbReference>
<dbReference type="Gene3D" id="3.10.10.10">
    <property type="entry name" value="HIV Type 1 Reverse Transcriptase, subunit A, domain 1"/>
    <property type="match status" value="1"/>
</dbReference>
<dbReference type="SUPFAM" id="SSF56672">
    <property type="entry name" value="DNA/RNA polymerases"/>
    <property type="match status" value="1"/>
</dbReference>
<accession>D7EJU2</accession>
<dbReference type="InterPro" id="IPR043502">
    <property type="entry name" value="DNA/RNA_pol_sf"/>
</dbReference>
<dbReference type="STRING" id="7070.D7EJU2"/>